<dbReference type="InterPro" id="IPR058625">
    <property type="entry name" value="MdtA-like_BSH"/>
</dbReference>
<dbReference type="Gene3D" id="2.40.30.170">
    <property type="match status" value="1"/>
</dbReference>
<dbReference type="GO" id="GO:0015679">
    <property type="term" value="P:plasma membrane copper ion transport"/>
    <property type="evidence" value="ECO:0007669"/>
    <property type="project" value="TreeGrafter"/>
</dbReference>
<geneLocation type="plasmid" evidence="8 9">
    <name>megaplasmid</name>
</geneLocation>
<evidence type="ECO:0000259" key="7">
    <source>
        <dbReference type="Pfam" id="PF25975"/>
    </source>
</evidence>
<sequence>MLLEAETDVLGNGEGGIAGRGRARKRSVSEASRAAGSSAASAPSGQSPRGMRRRSLLAVFACLMAVALAGWWYREAAKPYFEPVLGLIGLAAAPDTAPRPNGAASEQPTEDNVVRLDADGQHRLGLAFGQSETRRIILPVRTPGMVAFDERRVTRLKPRTSGRVLSLAVQPGDPVKAGQTLATLDASGVLDARNGLAAAQASLGEAQATEKVAETNLKRGSDLVKLGGVAQAEVDRRQVDLAKAHAATLSAKSQVDLYRAQYERLAPAPGEAPGVSAIVSPINGVVTMAGITLGEVVDTNRDAFTVADPSQIQVLANLYGHDIATVKAGDLATIEAPVVAHPRFEGRVRSVNAAIDPMTNTAPARIEIANPDGSLRANMFVSVEIAADLGREGVTVAAAAVQQTEGGPIAFVRTGDDRFEKRDLKLGIQRADWVEVTSGVAAGETVATQGSFGLKAILMRALLGSTD</sequence>
<keyword evidence="4" id="KW-0812">Transmembrane</keyword>
<keyword evidence="2" id="KW-0813">Transport</keyword>
<feature type="transmembrane region" description="Helical" evidence="4">
    <location>
        <begin position="56"/>
        <end position="73"/>
    </location>
</feature>
<dbReference type="EMBL" id="CP001511">
    <property type="protein sequence ID" value="ACS43817.1"/>
    <property type="molecule type" value="Genomic_DNA"/>
</dbReference>
<proteinExistence type="inferred from homology"/>
<dbReference type="Pfam" id="PF25954">
    <property type="entry name" value="Beta-barrel_RND_2"/>
    <property type="match status" value="1"/>
</dbReference>
<dbReference type="FunFam" id="2.40.30.170:FF:000010">
    <property type="entry name" value="Efflux RND transporter periplasmic adaptor subunit"/>
    <property type="match status" value="1"/>
</dbReference>
<feature type="compositionally biased region" description="Low complexity" evidence="3">
    <location>
        <begin position="29"/>
        <end position="49"/>
    </location>
</feature>
<evidence type="ECO:0000256" key="2">
    <source>
        <dbReference type="ARBA" id="ARBA00022448"/>
    </source>
</evidence>
<dbReference type="Pfam" id="PF25975">
    <property type="entry name" value="CzcB_C"/>
    <property type="match status" value="1"/>
</dbReference>
<dbReference type="Proteomes" id="UP000009081">
    <property type="component" value="Plasmid megaplasmid"/>
</dbReference>
<dbReference type="InterPro" id="IPR051909">
    <property type="entry name" value="MFP_Cation_Efflux"/>
</dbReference>
<comment type="similarity">
    <text evidence="1">Belongs to the membrane fusion protein (MFP) (TC 8.A.1) family.</text>
</comment>
<dbReference type="GO" id="GO:0015562">
    <property type="term" value="F:efflux transmembrane transporter activity"/>
    <property type="evidence" value="ECO:0007669"/>
    <property type="project" value="InterPro"/>
</dbReference>
<dbReference type="NCBIfam" id="TIGR01730">
    <property type="entry name" value="RND_mfp"/>
    <property type="match status" value="1"/>
</dbReference>
<dbReference type="InterPro" id="IPR006143">
    <property type="entry name" value="RND_pump_MFP"/>
</dbReference>
<dbReference type="SUPFAM" id="SSF111369">
    <property type="entry name" value="HlyD-like secretion proteins"/>
    <property type="match status" value="1"/>
</dbReference>
<feature type="domain" description="CusB-like beta-barrel" evidence="6">
    <location>
        <begin position="316"/>
        <end position="387"/>
    </location>
</feature>
<dbReference type="AlphaFoldDB" id="C5B5T5"/>
<keyword evidence="8" id="KW-0614">Plasmid</keyword>
<dbReference type="GO" id="GO:0060003">
    <property type="term" value="P:copper ion export"/>
    <property type="evidence" value="ECO:0007669"/>
    <property type="project" value="TreeGrafter"/>
</dbReference>
<dbReference type="GO" id="GO:0016020">
    <property type="term" value="C:membrane"/>
    <property type="evidence" value="ECO:0007669"/>
    <property type="project" value="InterPro"/>
</dbReference>
<accession>C5B5T5</accession>
<evidence type="ECO:0000313" key="9">
    <source>
        <dbReference type="Proteomes" id="UP000009081"/>
    </source>
</evidence>
<dbReference type="Gene3D" id="2.40.420.20">
    <property type="match status" value="1"/>
</dbReference>
<dbReference type="GO" id="GO:0030313">
    <property type="term" value="C:cell envelope"/>
    <property type="evidence" value="ECO:0007669"/>
    <property type="project" value="TreeGrafter"/>
</dbReference>
<keyword evidence="9" id="KW-1185">Reference proteome</keyword>
<dbReference type="HOGENOM" id="CLU_018816_13_3_5"/>
<organism evidence="8 9">
    <name type="scientific">Methylorubrum extorquens (strain ATCC 14718 / DSM 1338 / JCM 2805 / NCIMB 9133 / AM1)</name>
    <name type="common">Methylobacterium extorquens</name>
    <dbReference type="NCBI Taxonomy" id="272630"/>
    <lineage>
        <taxon>Bacteria</taxon>
        <taxon>Pseudomonadati</taxon>
        <taxon>Pseudomonadota</taxon>
        <taxon>Alphaproteobacteria</taxon>
        <taxon>Hyphomicrobiales</taxon>
        <taxon>Methylobacteriaceae</taxon>
        <taxon>Methylorubrum</taxon>
    </lineage>
</organism>
<name>C5B5T5_METEA</name>
<feature type="region of interest" description="Disordered" evidence="3">
    <location>
        <begin position="13"/>
        <end position="49"/>
    </location>
</feature>
<dbReference type="PANTHER" id="PTHR30097:SF4">
    <property type="entry name" value="SLR6042 PROTEIN"/>
    <property type="match status" value="1"/>
</dbReference>
<evidence type="ECO:0000256" key="4">
    <source>
        <dbReference type="SAM" id="Phobius"/>
    </source>
</evidence>
<evidence type="ECO:0000256" key="3">
    <source>
        <dbReference type="SAM" id="MobiDB-lite"/>
    </source>
</evidence>
<feature type="domain" description="CzcB-like C-terminal circularly permuted SH3-like" evidence="7">
    <location>
        <begin position="394"/>
        <end position="455"/>
    </location>
</feature>
<dbReference type="Gene3D" id="2.40.50.100">
    <property type="match status" value="1"/>
</dbReference>
<dbReference type="KEGG" id="mea:Mex_2p1025"/>
<evidence type="ECO:0000313" key="8">
    <source>
        <dbReference type="EMBL" id="ACS43817.1"/>
    </source>
</evidence>
<dbReference type="InterPro" id="IPR058649">
    <property type="entry name" value="CzcB_C"/>
</dbReference>
<gene>
    <name evidence="8" type="ordered locus">MexAM1_META2p1025</name>
</gene>
<keyword evidence="4" id="KW-1133">Transmembrane helix</keyword>
<reference evidence="8 9" key="1">
    <citation type="journal article" date="2009" name="PLoS ONE">
        <title>Methylobacterium genome sequences: a reference blueprint to investigate microbial metabolism of C1 compounds from natural and industrial sources.</title>
        <authorList>
            <person name="Vuilleumier S."/>
            <person name="Chistoserdova L."/>
            <person name="Lee M.-C."/>
            <person name="Bringel F."/>
            <person name="Lajus A."/>
            <person name="Zhou Y."/>
            <person name="Gourion B."/>
            <person name="Barbe V."/>
            <person name="Chang J."/>
            <person name="Cruveiller S."/>
            <person name="Dossat C."/>
            <person name="Gillett W."/>
            <person name="Gruffaz C."/>
            <person name="Haugen E."/>
            <person name="Hourcade E."/>
            <person name="Levy R."/>
            <person name="Mangenot S."/>
            <person name="Muller E."/>
            <person name="Nadalig T."/>
            <person name="Pagni M."/>
            <person name="Penny C."/>
            <person name="Peyraud R."/>
            <person name="Robinson D.G."/>
            <person name="Roche D."/>
            <person name="Rouy Z."/>
            <person name="Saenampechek C."/>
            <person name="Salvignol G."/>
            <person name="Vallenet D."/>
            <person name="Wu Z."/>
            <person name="Marx C.J."/>
            <person name="Vorholt J.A."/>
            <person name="Olson M.V."/>
            <person name="Kaul R."/>
            <person name="Weissenbach J."/>
            <person name="Medigue C."/>
            <person name="Lidstrom M.E."/>
        </authorList>
    </citation>
    <scope>NUCLEOTIDE SEQUENCE [LARGE SCALE GENOMIC DNA]</scope>
    <source>
        <strain evidence="9">ATCC 14718 / DSM 1338 / JCM 2805 / NCIMB 9133 / AM1</strain>
    </source>
</reference>
<dbReference type="PANTHER" id="PTHR30097">
    <property type="entry name" value="CATION EFFLUX SYSTEM PROTEIN CUSB"/>
    <property type="match status" value="1"/>
</dbReference>
<evidence type="ECO:0000259" key="5">
    <source>
        <dbReference type="Pfam" id="PF25917"/>
    </source>
</evidence>
<dbReference type="Pfam" id="PF25917">
    <property type="entry name" value="BSH_RND"/>
    <property type="match status" value="1"/>
</dbReference>
<evidence type="ECO:0000256" key="1">
    <source>
        <dbReference type="ARBA" id="ARBA00009477"/>
    </source>
</evidence>
<dbReference type="InterPro" id="IPR058792">
    <property type="entry name" value="Beta-barrel_RND_2"/>
</dbReference>
<keyword evidence="4" id="KW-0472">Membrane</keyword>
<feature type="domain" description="Multidrug resistance protein MdtA-like barrel-sandwich hybrid" evidence="5">
    <location>
        <begin position="154"/>
        <end position="306"/>
    </location>
</feature>
<evidence type="ECO:0000259" key="6">
    <source>
        <dbReference type="Pfam" id="PF25954"/>
    </source>
</evidence>
<protein>
    <submittedName>
        <fullName evidence="8">Uncharacterized protein</fullName>
    </submittedName>
</protein>